<feature type="domain" description="CSC1/OSCA1-like 7TM region" evidence="9">
    <location>
        <begin position="392"/>
        <end position="676"/>
    </location>
</feature>
<evidence type="ECO:0000259" key="9">
    <source>
        <dbReference type="Pfam" id="PF02714"/>
    </source>
</evidence>
<dbReference type="PANTHER" id="PTHR13018:SF149">
    <property type="entry name" value="DOMAIN PROTEIN, PUTATIVE (AFU_ORTHOLOGUE AFUA_3G11660)-RELATED"/>
    <property type="match status" value="1"/>
</dbReference>
<keyword evidence="13" id="KW-1185">Reference proteome</keyword>
<evidence type="ECO:0000313" key="12">
    <source>
        <dbReference type="EMBL" id="OCL09688.1"/>
    </source>
</evidence>
<feature type="transmembrane region" description="Helical" evidence="8">
    <location>
        <begin position="604"/>
        <end position="631"/>
    </location>
</feature>
<reference evidence="12 13" key="1">
    <citation type="journal article" date="2016" name="Nat. Commun.">
        <title>Ectomycorrhizal ecology is imprinted in the genome of the dominant symbiotic fungus Cenococcum geophilum.</title>
        <authorList>
            <consortium name="DOE Joint Genome Institute"/>
            <person name="Peter M."/>
            <person name="Kohler A."/>
            <person name="Ohm R.A."/>
            <person name="Kuo A."/>
            <person name="Krutzmann J."/>
            <person name="Morin E."/>
            <person name="Arend M."/>
            <person name="Barry K.W."/>
            <person name="Binder M."/>
            <person name="Choi C."/>
            <person name="Clum A."/>
            <person name="Copeland A."/>
            <person name="Grisel N."/>
            <person name="Haridas S."/>
            <person name="Kipfer T."/>
            <person name="LaButti K."/>
            <person name="Lindquist E."/>
            <person name="Lipzen A."/>
            <person name="Maire R."/>
            <person name="Meier B."/>
            <person name="Mihaltcheva S."/>
            <person name="Molinier V."/>
            <person name="Murat C."/>
            <person name="Poggeler S."/>
            <person name="Quandt C.A."/>
            <person name="Sperisen C."/>
            <person name="Tritt A."/>
            <person name="Tisserant E."/>
            <person name="Crous P.W."/>
            <person name="Henrissat B."/>
            <person name="Nehls U."/>
            <person name="Egli S."/>
            <person name="Spatafora J.W."/>
            <person name="Grigoriev I.V."/>
            <person name="Martin F.M."/>
        </authorList>
    </citation>
    <scope>NUCLEOTIDE SEQUENCE [LARGE SCALE GENOMIC DNA]</scope>
    <source>
        <strain evidence="12 13">CBS 207.34</strain>
    </source>
</reference>
<keyword evidence="6 8" id="KW-0472">Membrane</keyword>
<evidence type="ECO:0000256" key="3">
    <source>
        <dbReference type="ARBA" id="ARBA00022448"/>
    </source>
</evidence>
<feature type="transmembrane region" description="Helical" evidence="8">
    <location>
        <begin position="398"/>
        <end position="421"/>
    </location>
</feature>
<evidence type="ECO:0000259" key="10">
    <source>
        <dbReference type="Pfam" id="PF13967"/>
    </source>
</evidence>
<comment type="subcellular location">
    <subcellularLocation>
        <location evidence="1">Membrane</location>
        <topology evidence="1">Multi-pass membrane protein</topology>
    </subcellularLocation>
</comment>
<dbReference type="InterPro" id="IPR032880">
    <property type="entry name" value="CSC1/OSCA1-like_N"/>
</dbReference>
<feature type="compositionally biased region" description="Basic and acidic residues" evidence="7">
    <location>
        <begin position="858"/>
        <end position="872"/>
    </location>
</feature>
<name>A0A8E2F4A2_9PEZI</name>
<feature type="transmembrane region" description="Helical" evidence="8">
    <location>
        <begin position="441"/>
        <end position="461"/>
    </location>
</feature>
<feature type="transmembrane region" description="Helical" evidence="8">
    <location>
        <begin position="488"/>
        <end position="514"/>
    </location>
</feature>
<dbReference type="InterPro" id="IPR003864">
    <property type="entry name" value="CSC1/OSCA1-like_7TM"/>
</dbReference>
<feature type="transmembrane region" description="Helical" evidence="8">
    <location>
        <begin position="38"/>
        <end position="59"/>
    </location>
</feature>
<evidence type="ECO:0000256" key="6">
    <source>
        <dbReference type="ARBA" id="ARBA00023136"/>
    </source>
</evidence>
<sequence length="957" mass="108059">MLPSPAGSLLARETTSSTDEFLKLVSDPFSSQLSSKSVLVALGTSLGVTFVIALLFCLLRPYNTIVYAPRLRHAEGKHVPPPMGKGLFAWVKPILTTKEDTLVENIGLDATIFLRFTKMCRNIFLVLSLVGCAILIPVNVVGGHSLYKQWDSSIDGLMKMTPQYMFGSIFWAFVACAYAFDGIICYFLWRNYKAVTRLRRAYFDSPEYQASLHARTLMVTDIPKSLRSDEGIVKITDDLKTTPEVPRAAIARNTKDLPDLIEEHQEAVIELEKVLAKYLKNPNKLPANRPMCMPSKKDSSHAGKSEKVDAINYLTNRIDHLEKRIREVRESVDKRDAMPYGFASYESIDSAHSVAYVAKNKHPHGTTVRLAPKPNDIIWKNLPLTPATRKRRRIINNLWVALLTLVWIAPNALIAVFLTNLSNLGLVWAGFRTQLETNPNFWAVVQGVASPAITSLFYFFLPSIFRRLSIKAGDVTKTSRERHVIHQLFSFFVFNNLIVFSLFAALWQFIATVIDETKNQNKSVMQALQDGHPLVKIMLALCNVSPFWISWLLQRNLGAAIDLSQIANLAWGSFARKFLSPTPRQMIEWTAPPPFDYASYYNYFLFYMTVALCFSTLQPVVLLVTALYFVIDAYWKKYLLMYVFITKTESGGQFWRVLFNRVLFAAFVSNVVVALLVAARGDRWPMLSAMIPLPLLLIGFKFYCKISFDNQIHYYTKGEIKGPEAAMPIDKESRRRDRVGVRFGHPALYKPLTIPMVHEKSRHLLSEIYRGRLDIDTDAANVAGYSDVYSMKRMSRDRPGKAAGAPAPFEIVSEQKLDFENFKDRPEFSEEFGGDGEVYGKPSDLIRPGTPGSVMTNDRGRSVSRDSERTFTPDEEGVPGTTYPAGYHTTPSALREYSPSPDDRKYGGPDMTATRTESNPYQLKDETALLYEAAPMGHGTPRLEESSTFDYFKGRPL</sequence>
<dbReference type="GO" id="GO:0005227">
    <property type="term" value="F:calcium-activated cation channel activity"/>
    <property type="evidence" value="ECO:0007669"/>
    <property type="project" value="InterPro"/>
</dbReference>
<keyword evidence="5 8" id="KW-1133">Transmembrane helix</keyword>
<organism evidence="12 13">
    <name type="scientific">Glonium stellatum</name>
    <dbReference type="NCBI Taxonomy" id="574774"/>
    <lineage>
        <taxon>Eukaryota</taxon>
        <taxon>Fungi</taxon>
        <taxon>Dikarya</taxon>
        <taxon>Ascomycota</taxon>
        <taxon>Pezizomycotina</taxon>
        <taxon>Dothideomycetes</taxon>
        <taxon>Pleosporomycetidae</taxon>
        <taxon>Gloniales</taxon>
        <taxon>Gloniaceae</taxon>
        <taxon>Glonium</taxon>
    </lineage>
</organism>
<evidence type="ECO:0000256" key="2">
    <source>
        <dbReference type="ARBA" id="ARBA00007779"/>
    </source>
</evidence>
<dbReference type="Pfam" id="PF13967">
    <property type="entry name" value="RSN1_TM"/>
    <property type="match status" value="1"/>
</dbReference>
<gene>
    <name evidence="12" type="ORF">AOQ84DRAFT_388004</name>
</gene>
<feature type="transmembrane region" description="Helical" evidence="8">
    <location>
        <begin position="658"/>
        <end position="677"/>
    </location>
</feature>
<evidence type="ECO:0000256" key="1">
    <source>
        <dbReference type="ARBA" id="ARBA00004141"/>
    </source>
</evidence>
<evidence type="ECO:0000256" key="7">
    <source>
        <dbReference type="SAM" id="MobiDB-lite"/>
    </source>
</evidence>
<protein>
    <submittedName>
        <fullName evidence="12">DUF221-domain-containing protein</fullName>
    </submittedName>
</protein>
<dbReference type="EMBL" id="KV749379">
    <property type="protein sequence ID" value="OCL09688.1"/>
    <property type="molecule type" value="Genomic_DNA"/>
</dbReference>
<dbReference type="GO" id="GO:0005886">
    <property type="term" value="C:plasma membrane"/>
    <property type="evidence" value="ECO:0007669"/>
    <property type="project" value="TreeGrafter"/>
</dbReference>
<dbReference type="Pfam" id="PF14703">
    <property type="entry name" value="PHM7_cyt"/>
    <property type="match status" value="1"/>
</dbReference>
<dbReference type="AlphaFoldDB" id="A0A8E2F4A2"/>
<evidence type="ECO:0000256" key="5">
    <source>
        <dbReference type="ARBA" id="ARBA00022989"/>
    </source>
</evidence>
<evidence type="ECO:0000256" key="4">
    <source>
        <dbReference type="ARBA" id="ARBA00022692"/>
    </source>
</evidence>
<feature type="transmembrane region" description="Helical" evidence="8">
    <location>
        <begin position="123"/>
        <end position="144"/>
    </location>
</feature>
<dbReference type="OrthoDB" id="2150324at2759"/>
<dbReference type="PANTHER" id="PTHR13018">
    <property type="entry name" value="PROBABLE MEMBRANE PROTEIN DUF221-RELATED"/>
    <property type="match status" value="1"/>
</dbReference>
<feature type="domain" description="CSC1/OSCA1-like cytosolic" evidence="11">
    <location>
        <begin position="214"/>
        <end position="381"/>
    </location>
</feature>
<evidence type="ECO:0000259" key="11">
    <source>
        <dbReference type="Pfam" id="PF14703"/>
    </source>
</evidence>
<keyword evidence="3" id="KW-0813">Transport</keyword>
<dbReference type="InterPro" id="IPR027815">
    <property type="entry name" value="CSC1/OSCA1-like_cyt"/>
</dbReference>
<dbReference type="Pfam" id="PF02714">
    <property type="entry name" value="RSN1_7TM"/>
    <property type="match status" value="1"/>
</dbReference>
<proteinExistence type="inferred from homology"/>
<feature type="region of interest" description="Disordered" evidence="7">
    <location>
        <begin position="830"/>
        <end position="922"/>
    </location>
</feature>
<evidence type="ECO:0000313" key="13">
    <source>
        <dbReference type="Proteomes" id="UP000250140"/>
    </source>
</evidence>
<dbReference type="Proteomes" id="UP000250140">
    <property type="component" value="Unassembled WGS sequence"/>
</dbReference>
<evidence type="ECO:0000256" key="8">
    <source>
        <dbReference type="SAM" id="Phobius"/>
    </source>
</evidence>
<feature type="transmembrane region" description="Helical" evidence="8">
    <location>
        <begin position="164"/>
        <end position="189"/>
    </location>
</feature>
<accession>A0A8E2F4A2</accession>
<feature type="region of interest" description="Disordered" evidence="7">
    <location>
        <begin position="935"/>
        <end position="957"/>
    </location>
</feature>
<feature type="domain" description="CSC1/OSCA1-like N-terminal transmembrane" evidence="10">
    <location>
        <begin position="38"/>
        <end position="191"/>
    </location>
</feature>
<keyword evidence="4 8" id="KW-0812">Transmembrane</keyword>
<comment type="similarity">
    <text evidence="2">Belongs to the CSC1 (TC 1.A.17) family.</text>
</comment>
<dbReference type="InterPro" id="IPR045122">
    <property type="entry name" value="Csc1-like"/>
</dbReference>